<dbReference type="GO" id="GO:0016973">
    <property type="term" value="P:poly(A)+ mRNA export from nucleus"/>
    <property type="evidence" value="ECO:0007669"/>
    <property type="project" value="TreeGrafter"/>
</dbReference>
<dbReference type="Proteomes" id="UP000092600">
    <property type="component" value="Unassembled WGS sequence"/>
</dbReference>
<dbReference type="PANTHER" id="PTHR13405:SF11">
    <property type="entry name" value="NUCLEAR PORE COMPLEX PROTEIN NUP133"/>
    <property type="match status" value="1"/>
</dbReference>
<dbReference type="GO" id="GO:0000972">
    <property type="term" value="P:transcription-dependent tethering of RNA polymerase II gene DNA at nuclear periphery"/>
    <property type="evidence" value="ECO:0007669"/>
    <property type="project" value="TreeGrafter"/>
</dbReference>
<dbReference type="AlphaFoldDB" id="A0A199UWN9"/>
<reference evidence="4 5" key="1">
    <citation type="journal article" date="2016" name="DNA Res.">
        <title>The draft genome of MD-2 pineapple using hybrid error correction of long reads.</title>
        <authorList>
            <person name="Redwan R.M."/>
            <person name="Saidin A."/>
            <person name="Kumar S.V."/>
        </authorList>
    </citation>
    <scope>NUCLEOTIDE SEQUENCE [LARGE SCALE GENOMIC DNA]</scope>
    <source>
        <strain evidence="5">cv. MD2</strain>
        <tissue evidence="4">Leaf</tissue>
    </source>
</reference>
<gene>
    <name evidence="4" type="ORF">ACMD2_18695</name>
</gene>
<protein>
    <submittedName>
        <fullName evidence="4">Nuclear pore complex protein NUP133</fullName>
    </submittedName>
</protein>
<accession>A0A199UWN9</accession>
<proteinExistence type="predicted"/>
<evidence type="ECO:0000256" key="2">
    <source>
        <dbReference type="ARBA" id="ARBA00022448"/>
    </source>
</evidence>
<comment type="caution">
    <text evidence="4">The sequence shown here is derived from an EMBL/GenBank/DDBJ whole genome shotgun (WGS) entry which is preliminary data.</text>
</comment>
<dbReference type="GO" id="GO:0006606">
    <property type="term" value="P:protein import into nucleus"/>
    <property type="evidence" value="ECO:0007669"/>
    <property type="project" value="TreeGrafter"/>
</dbReference>
<dbReference type="PANTHER" id="PTHR13405">
    <property type="entry name" value="NUCLEAR PORE COMPLEX PROTEIN NUP133"/>
    <property type="match status" value="1"/>
</dbReference>
<evidence type="ECO:0000256" key="1">
    <source>
        <dbReference type="ARBA" id="ARBA00004123"/>
    </source>
</evidence>
<keyword evidence="2" id="KW-0813">Transport</keyword>
<dbReference type="GO" id="GO:0017056">
    <property type="term" value="F:structural constituent of nuclear pore"/>
    <property type="evidence" value="ECO:0007669"/>
    <property type="project" value="InterPro"/>
</dbReference>
<dbReference type="GO" id="GO:0031080">
    <property type="term" value="C:nuclear pore outer ring"/>
    <property type="evidence" value="ECO:0007669"/>
    <property type="project" value="TreeGrafter"/>
</dbReference>
<dbReference type="EMBL" id="LSRQ01004488">
    <property type="protein sequence ID" value="OAY69232.1"/>
    <property type="molecule type" value="Genomic_DNA"/>
</dbReference>
<comment type="subcellular location">
    <subcellularLocation>
        <location evidence="1">Nucleus</location>
    </subcellularLocation>
</comment>
<evidence type="ECO:0000313" key="4">
    <source>
        <dbReference type="EMBL" id="OAY69232.1"/>
    </source>
</evidence>
<name>A0A199UWN9_ANACO</name>
<dbReference type="STRING" id="4615.A0A199UWN9"/>
<organism evidence="4 5">
    <name type="scientific">Ananas comosus</name>
    <name type="common">Pineapple</name>
    <name type="synonym">Ananas ananas</name>
    <dbReference type="NCBI Taxonomy" id="4615"/>
    <lineage>
        <taxon>Eukaryota</taxon>
        <taxon>Viridiplantae</taxon>
        <taxon>Streptophyta</taxon>
        <taxon>Embryophyta</taxon>
        <taxon>Tracheophyta</taxon>
        <taxon>Spermatophyta</taxon>
        <taxon>Magnoliopsida</taxon>
        <taxon>Liliopsida</taxon>
        <taxon>Poales</taxon>
        <taxon>Bromeliaceae</taxon>
        <taxon>Bromelioideae</taxon>
        <taxon>Ananas</taxon>
    </lineage>
</organism>
<dbReference type="InterPro" id="IPR037624">
    <property type="entry name" value="Nup133-like"/>
</dbReference>
<keyword evidence="3" id="KW-0539">Nucleus</keyword>
<evidence type="ECO:0000256" key="3">
    <source>
        <dbReference type="ARBA" id="ARBA00023242"/>
    </source>
</evidence>
<evidence type="ECO:0000313" key="5">
    <source>
        <dbReference type="Proteomes" id="UP000092600"/>
    </source>
</evidence>
<sequence length="212" mass="23544">MAGKDVGFEMKISRIEADLQILKLQEEIVAYFVNIGEEDISKPLTPTKLIEMCLSGGRDISLKVFDVFAWTSASFRCSDVSTLEECWMNAANQDDWLSICRTSTVEGWSEEVLLEALRETVLFNASSRCYGSGADMMYDGSFEEILPLRKEHVQLPSLTLHGTTSSSVEEILMKHKDFPDAGKLMLTAVFMGKEGSNVVAVAEDADIIHDDT</sequence>